<sequence length="231" mass="26208">MSDAGAYSVHDLTAQPLSGTQPHKVLPVFRPVYPTIGKRLLDLLLLMLIVPTVLPLVVLLVVVIRLSGGPAFFVQDRVGRQGRIFQFWKLRTMVVDAEQRLERYLSDNPKARAEWDTYQKLSHDPRITRVGHVLRKTSLDEIPQLWNVLRGDMSLVGPRPMLPQQQLLYPGIAYSTLRPGLTGSWQVGQRHTSTFADRARYDDQYAAELSFWTDLRILAATVRVVLQGRGQ</sequence>
<dbReference type="PANTHER" id="PTHR30576:SF10">
    <property type="entry name" value="SLL5057 PROTEIN"/>
    <property type="match status" value="1"/>
</dbReference>
<dbReference type="RefSeq" id="WP_139078086.1">
    <property type="nucleotide sequence ID" value="NZ_VDFU01000023.1"/>
</dbReference>
<organism evidence="5 6">
    <name type="scientific">Rubellimicrobium rubrum</name>
    <dbReference type="NCBI Taxonomy" id="2585369"/>
    <lineage>
        <taxon>Bacteria</taxon>
        <taxon>Pseudomonadati</taxon>
        <taxon>Pseudomonadota</taxon>
        <taxon>Alphaproteobacteria</taxon>
        <taxon>Rhodobacterales</taxon>
        <taxon>Roseobacteraceae</taxon>
        <taxon>Rubellimicrobium</taxon>
    </lineage>
</organism>
<evidence type="ECO:0000256" key="3">
    <source>
        <dbReference type="SAM" id="Phobius"/>
    </source>
</evidence>
<dbReference type="Proteomes" id="UP000305887">
    <property type="component" value="Unassembled WGS sequence"/>
</dbReference>
<dbReference type="PANTHER" id="PTHR30576">
    <property type="entry name" value="COLANIC BIOSYNTHESIS UDP-GLUCOSE LIPID CARRIER TRANSFERASE"/>
    <property type="match status" value="1"/>
</dbReference>
<evidence type="ECO:0000256" key="2">
    <source>
        <dbReference type="ARBA" id="ARBA00023169"/>
    </source>
</evidence>
<keyword evidence="6" id="KW-1185">Reference proteome</keyword>
<name>A0A5C4MV88_9RHOB</name>
<evidence type="ECO:0000259" key="4">
    <source>
        <dbReference type="Pfam" id="PF02397"/>
    </source>
</evidence>
<gene>
    <name evidence="5" type="ORF">FHG66_16145</name>
</gene>
<keyword evidence="3" id="KW-0812">Transmembrane</keyword>
<dbReference type="OrthoDB" id="9808602at2"/>
<protein>
    <submittedName>
        <fullName evidence="5">Sugar transferase</fullName>
    </submittedName>
</protein>
<feature type="domain" description="Bacterial sugar transferase" evidence="4">
    <location>
        <begin position="38"/>
        <end position="227"/>
    </location>
</feature>
<dbReference type="GO" id="GO:0016780">
    <property type="term" value="F:phosphotransferase activity, for other substituted phosphate groups"/>
    <property type="evidence" value="ECO:0007669"/>
    <property type="project" value="TreeGrafter"/>
</dbReference>
<keyword evidence="3" id="KW-1133">Transmembrane helix</keyword>
<keyword evidence="2" id="KW-0270">Exopolysaccharide synthesis</keyword>
<evidence type="ECO:0000256" key="1">
    <source>
        <dbReference type="ARBA" id="ARBA00006464"/>
    </source>
</evidence>
<dbReference type="AlphaFoldDB" id="A0A5C4MV88"/>
<reference evidence="5 6" key="1">
    <citation type="submission" date="2019-06" db="EMBL/GenBank/DDBJ databases">
        <title>YIM 131921 draft genome.</title>
        <authorList>
            <person name="Jiang L."/>
        </authorList>
    </citation>
    <scope>NUCLEOTIDE SEQUENCE [LARGE SCALE GENOMIC DNA]</scope>
    <source>
        <strain evidence="5 6">YIM 131921</strain>
    </source>
</reference>
<dbReference type="GO" id="GO:0000271">
    <property type="term" value="P:polysaccharide biosynthetic process"/>
    <property type="evidence" value="ECO:0007669"/>
    <property type="project" value="UniProtKB-KW"/>
</dbReference>
<dbReference type="EMBL" id="VDFU01000023">
    <property type="protein sequence ID" value="TNC47741.1"/>
    <property type="molecule type" value="Genomic_DNA"/>
</dbReference>
<feature type="transmembrane region" description="Helical" evidence="3">
    <location>
        <begin position="43"/>
        <end position="64"/>
    </location>
</feature>
<comment type="caution">
    <text evidence="5">The sequence shown here is derived from an EMBL/GenBank/DDBJ whole genome shotgun (WGS) entry which is preliminary data.</text>
</comment>
<evidence type="ECO:0000313" key="5">
    <source>
        <dbReference type="EMBL" id="TNC47741.1"/>
    </source>
</evidence>
<dbReference type="Pfam" id="PF02397">
    <property type="entry name" value="Bac_transf"/>
    <property type="match status" value="1"/>
</dbReference>
<comment type="similarity">
    <text evidence="1">Belongs to the bacterial sugar transferase family.</text>
</comment>
<evidence type="ECO:0000313" key="6">
    <source>
        <dbReference type="Proteomes" id="UP000305887"/>
    </source>
</evidence>
<accession>A0A5C4MV88</accession>
<keyword evidence="5" id="KW-0808">Transferase</keyword>
<keyword evidence="3" id="KW-0472">Membrane</keyword>
<dbReference type="InterPro" id="IPR003362">
    <property type="entry name" value="Bact_transf"/>
</dbReference>
<proteinExistence type="inferred from homology"/>